<dbReference type="AlphaFoldDB" id="A0A9N8E4R5"/>
<organism evidence="2 3">
    <name type="scientific">Seminavis robusta</name>
    <dbReference type="NCBI Taxonomy" id="568900"/>
    <lineage>
        <taxon>Eukaryota</taxon>
        <taxon>Sar</taxon>
        <taxon>Stramenopiles</taxon>
        <taxon>Ochrophyta</taxon>
        <taxon>Bacillariophyta</taxon>
        <taxon>Bacillariophyceae</taxon>
        <taxon>Bacillariophycidae</taxon>
        <taxon>Naviculales</taxon>
        <taxon>Naviculaceae</taxon>
        <taxon>Seminavis</taxon>
    </lineage>
</organism>
<name>A0A9N8E4R5_9STRA</name>
<dbReference type="GO" id="GO:0051260">
    <property type="term" value="P:protein homooligomerization"/>
    <property type="evidence" value="ECO:0007669"/>
    <property type="project" value="InterPro"/>
</dbReference>
<reference evidence="2" key="1">
    <citation type="submission" date="2020-06" db="EMBL/GenBank/DDBJ databases">
        <authorList>
            <consortium name="Plant Systems Biology data submission"/>
        </authorList>
    </citation>
    <scope>NUCLEOTIDE SEQUENCE</scope>
    <source>
        <strain evidence="2">D6</strain>
    </source>
</reference>
<evidence type="ECO:0000259" key="1">
    <source>
        <dbReference type="PROSITE" id="PS50097"/>
    </source>
</evidence>
<dbReference type="Pfam" id="PF02214">
    <property type="entry name" value="BTB_2"/>
    <property type="match status" value="1"/>
</dbReference>
<dbReference type="Gene3D" id="3.30.710.10">
    <property type="entry name" value="Potassium Channel Kv1.1, Chain A"/>
    <property type="match status" value="1"/>
</dbReference>
<evidence type="ECO:0000313" key="2">
    <source>
        <dbReference type="EMBL" id="CAB9511729.1"/>
    </source>
</evidence>
<dbReference type="OrthoDB" id="56692at2759"/>
<protein>
    <recommendedName>
        <fullName evidence="1">BTB domain-containing protein</fullName>
    </recommendedName>
</protein>
<dbReference type="InterPro" id="IPR003131">
    <property type="entry name" value="T1-type_BTB"/>
</dbReference>
<accession>A0A9N8E4R5</accession>
<dbReference type="InterPro" id="IPR011333">
    <property type="entry name" value="SKP1/BTB/POZ_sf"/>
</dbReference>
<dbReference type="PROSITE" id="PS50097">
    <property type="entry name" value="BTB"/>
    <property type="match status" value="1"/>
</dbReference>
<evidence type="ECO:0000313" key="3">
    <source>
        <dbReference type="Proteomes" id="UP001153069"/>
    </source>
</evidence>
<dbReference type="SUPFAM" id="SSF54695">
    <property type="entry name" value="POZ domain"/>
    <property type="match status" value="1"/>
</dbReference>
<feature type="domain" description="BTB" evidence="1">
    <location>
        <begin position="9"/>
        <end position="83"/>
    </location>
</feature>
<keyword evidence="3" id="KW-1185">Reference proteome</keyword>
<dbReference type="EMBL" id="CAICTM010000499">
    <property type="protein sequence ID" value="CAB9511729.1"/>
    <property type="molecule type" value="Genomic_DNA"/>
</dbReference>
<sequence>MSDDERGDPLVGLLVGRHVYYCHKSTLANVSGSYFEKRFGRFFEDDFVHRDDHCHPVYLIERDGHLFSYILKYITSGPLNLPTFSENPQLWRDLRSESDFFALDGLAQDLIVTHKCPFNKQGTGVFHWLGTQKGQSSSYQNPFKLENVQVGYMMAPSTGSASSGRAAAATFEPVWNIDNACLVEHRVPTLLKSRHLDNLHEMAHTVLKPRGGLHYLWFENRTRGRGLVRAPWIFVLQDGLSLHPSHVSLRILNRLACPMNLEASMDGLVWDFFRLEVVPSGSGATADQMMRDLRTMLSTTLENFPEDDNERWSACLEQATSFADLYLRGNYKVVTPTPTATIQFYRFFRFVGATSGTDTQSNMCTSIEFFGDVHED</sequence>
<dbReference type="InterPro" id="IPR000210">
    <property type="entry name" value="BTB/POZ_dom"/>
</dbReference>
<dbReference type="PANTHER" id="PTHR14499">
    <property type="entry name" value="POTASSIUM CHANNEL TETRAMERIZATION DOMAIN-CONTAINING"/>
    <property type="match status" value="1"/>
</dbReference>
<dbReference type="Proteomes" id="UP001153069">
    <property type="component" value="Unassembled WGS sequence"/>
</dbReference>
<proteinExistence type="predicted"/>
<dbReference type="PANTHER" id="PTHR14499:SF136">
    <property type="entry name" value="GH08630P"/>
    <property type="match status" value="1"/>
</dbReference>
<gene>
    <name evidence="2" type="ORF">SEMRO_500_G155230.1</name>
</gene>
<comment type="caution">
    <text evidence="2">The sequence shown here is derived from an EMBL/GenBank/DDBJ whole genome shotgun (WGS) entry which is preliminary data.</text>
</comment>